<dbReference type="InterPro" id="IPR027512">
    <property type="entry name" value="EIF3A"/>
</dbReference>
<feature type="domain" description="PCI" evidence="9">
    <location>
        <begin position="315"/>
        <end position="508"/>
    </location>
</feature>
<dbReference type="GO" id="GO:0003729">
    <property type="term" value="F:mRNA binding"/>
    <property type="evidence" value="ECO:0007669"/>
    <property type="project" value="TreeGrafter"/>
</dbReference>
<comment type="subcellular location">
    <subcellularLocation>
        <location evidence="1 7">Cytoplasm</location>
    </subcellularLocation>
</comment>
<dbReference type="FunFam" id="4.10.860.10:FF:000001">
    <property type="entry name" value="Eukaryotic translation initiation factor 3 subunit A"/>
    <property type="match status" value="1"/>
</dbReference>
<dbReference type="GO" id="GO:0003743">
    <property type="term" value="F:translation initiation factor activity"/>
    <property type="evidence" value="ECO:0007669"/>
    <property type="project" value="UniProtKB-UniRule"/>
</dbReference>
<name>A0AAF0JE00_9BASI</name>
<evidence type="ECO:0000256" key="8">
    <source>
        <dbReference type="SAM" id="MobiDB-lite"/>
    </source>
</evidence>
<dbReference type="InterPro" id="IPR000717">
    <property type="entry name" value="PCI_dom"/>
</dbReference>
<feature type="compositionally biased region" description="Polar residues" evidence="8">
    <location>
        <begin position="992"/>
        <end position="1004"/>
    </location>
</feature>
<dbReference type="GO" id="GO:0043614">
    <property type="term" value="C:multi-eIF complex"/>
    <property type="evidence" value="ECO:0007669"/>
    <property type="project" value="TreeGrafter"/>
</dbReference>
<dbReference type="PROSITE" id="PS50250">
    <property type="entry name" value="PCI"/>
    <property type="match status" value="1"/>
</dbReference>
<dbReference type="GO" id="GO:0033290">
    <property type="term" value="C:eukaryotic 48S preinitiation complex"/>
    <property type="evidence" value="ECO:0007669"/>
    <property type="project" value="UniProtKB-UniRule"/>
</dbReference>
<protein>
    <recommendedName>
        <fullName evidence="7">Eukaryotic translation initiation factor 3 subunit A</fullName>
        <shortName evidence="7">eIF3a</shortName>
    </recommendedName>
    <alternativeName>
        <fullName evidence="7">Eukaryotic translation initiation factor 3 110 kDa subunit homolog</fullName>
        <shortName evidence="7">eIF3 p110</shortName>
    </alternativeName>
    <alternativeName>
        <fullName evidence="7">Translation initiation factor eIF3, p110 subunit homolog</fullName>
    </alternativeName>
</protein>
<evidence type="ECO:0000256" key="7">
    <source>
        <dbReference type="HAMAP-Rule" id="MF_03000"/>
    </source>
</evidence>
<comment type="similarity">
    <text evidence="7">Belongs to the eIF-3 subunit A family.</text>
</comment>
<evidence type="ECO:0000256" key="2">
    <source>
        <dbReference type="ARBA" id="ARBA00022490"/>
    </source>
</evidence>
<accession>A0AAF0JE00</accession>
<evidence type="ECO:0000313" key="10">
    <source>
        <dbReference type="EMBL" id="WFD43183.1"/>
    </source>
</evidence>
<dbReference type="AlphaFoldDB" id="A0AAF0JE00"/>
<feature type="coiled-coil region" evidence="7">
    <location>
        <begin position="573"/>
        <end position="711"/>
    </location>
</feature>
<dbReference type="Pfam" id="PF22591">
    <property type="entry name" value="eIF3a_PCI_TPR-like"/>
    <property type="match status" value="1"/>
</dbReference>
<organism evidence="10 11">
    <name type="scientific">Malassezia psittaci</name>
    <dbReference type="NCBI Taxonomy" id="1821823"/>
    <lineage>
        <taxon>Eukaryota</taxon>
        <taxon>Fungi</taxon>
        <taxon>Dikarya</taxon>
        <taxon>Basidiomycota</taxon>
        <taxon>Ustilaginomycotina</taxon>
        <taxon>Malasseziomycetes</taxon>
        <taxon>Malasseziales</taxon>
        <taxon>Malasseziaceae</taxon>
        <taxon>Malassezia</taxon>
    </lineage>
</organism>
<proteinExistence type="inferred from homology"/>
<comment type="subunit">
    <text evidence="7">Component of the eukaryotic translation initiation factor 3 (eIF-3) complex.</text>
</comment>
<reference evidence="10" key="1">
    <citation type="submission" date="2023-02" db="EMBL/GenBank/DDBJ databases">
        <title>Mating type loci evolution in Malassezia.</title>
        <authorList>
            <person name="Coelho M.A."/>
        </authorList>
    </citation>
    <scope>NUCLEOTIDE SEQUENCE</scope>
    <source>
        <strain evidence="10">CBS 14136</strain>
    </source>
</reference>
<keyword evidence="11" id="KW-1185">Reference proteome</keyword>
<dbReference type="GO" id="GO:0071540">
    <property type="term" value="C:eukaryotic translation initiation factor 3 complex, eIF3e"/>
    <property type="evidence" value="ECO:0007669"/>
    <property type="project" value="TreeGrafter"/>
</dbReference>
<dbReference type="EMBL" id="CP118376">
    <property type="protein sequence ID" value="WFD43183.1"/>
    <property type="molecule type" value="Genomic_DNA"/>
</dbReference>
<evidence type="ECO:0000256" key="3">
    <source>
        <dbReference type="ARBA" id="ARBA00022540"/>
    </source>
</evidence>
<dbReference type="GO" id="GO:0016282">
    <property type="term" value="C:eukaryotic 43S preinitiation complex"/>
    <property type="evidence" value="ECO:0007669"/>
    <property type="project" value="UniProtKB-UniRule"/>
</dbReference>
<feature type="region of interest" description="Disordered" evidence="8">
    <location>
        <begin position="105"/>
        <end position="126"/>
    </location>
</feature>
<feature type="compositionally biased region" description="Acidic residues" evidence="8">
    <location>
        <begin position="111"/>
        <end position="125"/>
    </location>
</feature>
<keyword evidence="3 7" id="KW-0396">Initiation factor</keyword>
<evidence type="ECO:0000256" key="5">
    <source>
        <dbReference type="ARBA" id="ARBA00022917"/>
    </source>
</evidence>
<sequence length="1022" mass="117747">MPPIVKPEAVLKRSEELINVGQSSAALQALHEFTFSRRFKQGPPSSLEPLMERFMELCVDQRRGRAAKEALMQYKNAFQNIDPQSIRNVINHFVKYANEKATEARSRADAAAEELDVEDLEESETPESILLGSVSQDQERDRTDRTMVTPWLKFLWEAYRTALDILKNNTRLEMVYQQIANEALQFCLQHQRKTEFRRLCEVLRQHLQSVARSTHHTNAIDFSDPDTLQRHLDTRFTQLNSAVELELWQEAFRSVEDVHNLLTIAKKAPKPAMMANYYEKLTRIFIVSDNQLFHAAAWNRYYAIARLSPHTEADQSRMACFVLLSALAVPVIASSAPGTGNLSKPRSDFLQGDSETRQRTGRLNSLLGLSRTPTRAGLLREAMNRNVLRRVRPELRELYHILEVEFHPLSICAKIEPILEQIAQDPHMAKYVKPLHQVVLTRLFQQLSQVYDSVKLQQIMQLVSAFKAPYNYTAADIEKFCLNACKRGHLNLRIDHIAQAITFQDDVFTTDVHPAVSNTHDTDLVSLQMTPSELVRTQLARLAESLNASLRVIEPESESSAQAARHAAFKHAVEEADKEHKMAVDRKQKLERRKELLREMAKKKEEEEAVATAERLRLHAEAEQKRFAEEARRRELEHVRKEMEAAKLEEARRMAQSLREKGGLKLSEEEFANLDTEKLVQLQVEQIEREKKELSERLRTVHRRMDHIERAYRREEQPLLAADYERQKAVDLANHKRAYEVQRATARERYEADMAMKKVLSQILPEYDGMREMLLEKRRAQHKERLEYAQSQIDREKEQRRADYIAKREEEERQRAAEEEQRIQQEQQRKLREQEQERDEQTRRQEAERLAKEQAERRAEDQQREDSLRQQAEKQAAQQARAQERLDRDRSDAAARADTANTWRRSGSSTVSSQPSTGASDPMFANRRYRPGDLRRQGDGRAPESRPTPPPSTERPAQAGGQGRYIPGAFSRLRQGGGGAAQDANGSPRAPCSNNTSTGDNNDGFQPVRPRSGNAYRPPGAR</sequence>
<feature type="compositionally biased region" description="Basic and acidic residues" evidence="8">
    <location>
        <begin position="882"/>
        <end position="895"/>
    </location>
</feature>
<keyword evidence="5 7" id="KW-0648">Protein biosynthesis</keyword>
<dbReference type="Gene3D" id="1.25.40.860">
    <property type="match status" value="1"/>
</dbReference>
<evidence type="ECO:0000259" key="9">
    <source>
        <dbReference type="PROSITE" id="PS50250"/>
    </source>
</evidence>
<comment type="function">
    <text evidence="7">RNA-binding component of the eukaryotic translation initiation factor 3 (eIF-3) complex, which is involved in protein synthesis of a specialized repertoire of mRNAs and, together with other initiation factors, stimulates binding of mRNA and methionyl-tRNAi to the 40S ribosome. The eIF-3 complex specifically targets and initiates translation of a subset of mRNAs involved in cell proliferation.</text>
</comment>
<dbReference type="Proteomes" id="UP001214628">
    <property type="component" value="Chromosome 2"/>
</dbReference>
<keyword evidence="6 7" id="KW-0175">Coiled coil</keyword>
<feature type="compositionally biased region" description="Basic and acidic residues" evidence="8">
    <location>
        <begin position="809"/>
        <end position="872"/>
    </location>
</feature>
<dbReference type="Gene3D" id="4.10.860.10">
    <property type="entry name" value="UVR domain"/>
    <property type="match status" value="1"/>
</dbReference>
<dbReference type="GO" id="GO:0001732">
    <property type="term" value="P:formation of cytoplasmic translation initiation complex"/>
    <property type="evidence" value="ECO:0007669"/>
    <property type="project" value="UniProtKB-UniRule"/>
</dbReference>
<keyword evidence="4 7" id="KW-0694">RNA-binding</keyword>
<feature type="compositionally biased region" description="Low complexity" evidence="8">
    <location>
        <begin position="906"/>
        <end position="920"/>
    </location>
</feature>
<dbReference type="HAMAP" id="MF_03000">
    <property type="entry name" value="eIF3a"/>
    <property type="match status" value="1"/>
</dbReference>
<gene>
    <name evidence="7 10" type="primary">TIF32</name>
    <name evidence="10" type="ORF">MPSI1_001838</name>
</gene>
<feature type="region of interest" description="Disordered" evidence="8">
    <location>
        <begin position="809"/>
        <end position="1022"/>
    </location>
</feature>
<evidence type="ECO:0000256" key="6">
    <source>
        <dbReference type="ARBA" id="ARBA00023054"/>
    </source>
</evidence>
<keyword evidence="2 7" id="KW-0963">Cytoplasm</keyword>
<dbReference type="FunFam" id="1.25.40.860:FF:000003">
    <property type="entry name" value="Eukaryotic translation initiation factor 3 subunit A"/>
    <property type="match status" value="1"/>
</dbReference>
<dbReference type="PANTHER" id="PTHR14005">
    <property type="entry name" value="EUKARYOTIC TRANSLATION INITIATION FACTOR 3, THETA SUBUNIT"/>
    <property type="match status" value="1"/>
</dbReference>
<feature type="compositionally biased region" description="Basic and acidic residues" evidence="8">
    <location>
        <begin position="930"/>
        <end position="944"/>
    </location>
</feature>
<dbReference type="GO" id="GO:0002188">
    <property type="term" value="P:translation reinitiation"/>
    <property type="evidence" value="ECO:0007669"/>
    <property type="project" value="TreeGrafter"/>
</dbReference>
<dbReference type="Pfam" id="PF01399">
    <property type="entry name" value="PCI"/>
    <property type="match status" value="1"/>
</dbReference>
<evidence type="ECO:0000256" key="1">
    <source>
        <dbReference type="ARBA" id="ARBA00004496"/>
    </source>
</evidence>
<evidence type="ECO:0000313" key="11">
    <source>
        <dbReference type="Proteomes" id="UP001214628"/>
    </source>
</evidence>
<dbReference type="PANTHER" id="PTHR14005:SF0">
    <property type="entry name" value="EUKARYOTIC TRANSLATION INITIATION FACTOR 3 SUBUNIT A"/>
    <property type="match status" value="1"/>
</dbReference>
<dbReference type="GO" id="GO:0071541">
    <property type="term" value="C:eukaryotic translation initiation factor 3 complex, eIF3m"/>
    <property type="evidence" value="ECO:0007669"/>
    <property type="project" value="TreeGrafter"/>
</dbReference>
<dbReference type="InterPro" id="IPR054711">
    <property type="entry name" value="eIF3a_PCI_TPR-like"/>
</dbReference>
<evidence type="ECO:0000256" key="4">
    <source>
        <dbReference type="ARBA" id="ARBA00022884"/>
    </source>
</evidence>